<protein>
    <submittedName>
        <fullName evidence="2">Modulator of retrovirus infection</fullName>
    </submittedName>
</protein>
<evidence type="ECO:0000313" key="3">
    <source>
        <dbReference type="Proteomes" id="UP000051836"/>
    </source>
</evidence>
<name>A0A0Q3LRY6_AMAAE</name>
<dbReference type="PANTHER" id="PTHR14566">
    <property type="entry name" value="CELL CYCLE REGULATOR OF NON-HOMOLOGOUS END JOINING"/>
    <property type="match status" value="1"/>
</dbReference>
<evidence type="ECO:0000313" key="2">
    <source>
        <dbReference type="EMBL" id="KQK73496.1"/>
    </source>
</evidence>
<organism evidence="2 3">
    <name type="scientific">Amazona aestiva</name>
    <name type="common">Blue-fronted Amazon parrot</name>
    <dbReference type="NCBI Taxonomy" id="12930"/>
    <lineage>
        <taxon>Eukaryota</taxon>
        <taxon>Metazoa</taxon>
        <taxon>Chordata</taxon>
        <taxon>Craniata</taxon>
        <taxon>Vertebrata</taxon>
        <taxon>Euteleostomi</taxon>
        <taxon>Archelosauria</taxon>
        <taxon>Archosauria</taxon>
        <taxon>Dinosauria</taxon>
        <taxon>Saurischia</taxon>
        <taxon>Theropoda</taxon>
        <taxon>Coelurosauria</taxon>
        <taxon>Aves</taxon>
        <taxon>Neognathae</taxon>
        <taxon>Neoaves</taxon>
        <taxon>Telluraves</taxon>
        <taxon>Australaves</taxon>
        <taxon>Psittaciformes</taxon>
        <taxon>Psittacidae</taxon>
        <taxon>Amazona</taxon>
    </lineage>
</organism>
<keyword evidence="3" id="KW-1185">Reference proteome</keyword>
<dbReference type="STRING" id="12930.A0A0Q3LRY6"/>
<evidence type="ECO:0000256" key="1">
    <source>
        <dbReference type="SAM" id="MobiDB-lite"/>
    </source>
</evidence>
<dbReference type="OrthoDB" id="8936475at2759"/>
<dbReference type="GO" id="GO:0006303">
    <property type="term" value="P:double-strand break repair via nonhomologous end joining"/>
    <property type="evidence" value="ECO:0007669"/>
    <property type="project" value="TreeGrafter"/>
</dbReference>
<dbReference type="InterPro" id="IPR028278">
    <property type="entry name" value="MRI"/>
</dbReference>
<accession>A0A0Q3LRY6</accession>
<proteinExistence type="predicted"/>
<comment type="caution">
    <text evidence="2">The sequence shown here is derived from an EMBL/GenBank/DDBJ whole genome shotgun (WGS) entry which is preliminary data.</text>
</comment>
<dbReference type="GO" id="GO:0005634">
    <property type="term" value="C:nucleus"/>
    <property type="evidence" value="ECO:0007669"/>
    <property type="project" value="TreeGrafter"/>
</dbReference>
<dbReference type="Pfam" id="PF15325">
    <property type="entry name" value="MRI"/>
    <property type="match status" value="1"/>
</dbReference>
<feature type="compositionally biased region" description="Basic and acidic residues" evidence="1">
    <location>
        <begin position="22"/>
        <end position="32"/>
    </location>
</feature>
<feature type="compositionally biased region" description="Basic and acidic residues" evidence="1">
    <location>
        <begin position="70"/>
        <end position="79"/>
    </location>
</feature>
<sequence>MNEAELVNAALAVLAEKLQHEEEEMKAWSRSEEEQELQPTLGEAPENIASTGEGSDRSLALPSSPDAGADAERTGCEDSQDDVLKYVREIFFS</sequence>
<dbReference type="PANTHER" id="PTHR14566:SF0">
    <property type="entry name" value="CELL CYCLE REGULATOR OF NON-HOMOLOGOUS END JOINING"/>
    <property type="match status" value="1"/>
</dbReference>
<reference evidence="2 3" key="1">
    <citation type="submission" date="2015-10" db="EMBL/GenBank/DDBJ databases">
        <authorList>
            <person name="Gilbert D.G."/>
        </authorList>
    </citation>
    <scope>NUCLEOTIDE SEQUENCE [LARGE SCALE GENOMIC DNA]</scope>
    <source>
        <strain evidence="2">FVVF132</strain>
    </source>
</reference>
<dbReference type="EMBL" id="LMAW01003198">
    <property type="protein sequence ID" value="KQK73496.1"/>
    <property type="molecule type" value="Genomic_DNA"/>
</dbReference>
<dbReference type="Proteomes" id="UP000051836">
    <property type="component" value="Unassembled WGS sequence"/>
</dbReference>
<feature type="region of interest" description="Disordered" evidence="1">
    <location>
        <begin position="22"/>
        <end position="79"/>
    </location>
</feature>
<dbReference type="GO" id="GO:0005737">
    <property type="term" value="C:cytoplasm"/>
    <property type="evidence" value="ECO:0007669"/>
    <property type="project" value="TreeGrafter"/>
</dbReference>
<dbReference type="GO" id="GO:2001033">
    <property type="term" value="P:negative regulation of double-strand break repair via nonhomologous end joining"/>
    <property type="evidence" value="ECO:0007669"/>
    <property type="project" value="InterPro"/>
</dbReference>
<gene>
    <name evidence="2" type="ORF">AAES_166795</name>
</gene>
<dbReference type="AlphaFoldDB" id="A0A0Q3LRY6"/>